<dbReference type="AlphaFoldDB" id="A0A9P3LD67"/>
<gene>
    <name evidence="1" type="ORF">PsYK624_064080</name>
</gene>
<evidence type="ECO:0000313" key="1">
    <source>
        <dbReference type="EMBL" id="GJE90279.1"/>
    </source>
</evidence>
<name>A0A9P3LD67_9APHY</name>
<organism evidence="1 2">
    <name type="scientific">Phanerochaete sordida</name>
    <dbReference type="NCBI Taxonomy" id="48140"/>
    <lineage>
        <taxon>Eukaryota</taxon>
        <taxon>Fungi</taxon>
        <taxon>Dikarya</taxon>
        <taxon>Basidiomycota</taxon>
        <taxon>Agaricomycotina</taxon>
        <taxon>Agaricomycetes</taxon>
        <taxon>Polyporales</taxon>
        <taxon>Phanerochaetaceae</taxon>
        <taxon>Phanerochaete</taxon>
    </lineage>
</organism>
<keyword evidence="2" id="KW-1185">Reference proteome</keyword>
<reference evidence="1 2" key="1">
    <citation type="submission" date="2021-08" db="EMBL/GenBank/DDBJ databases">
        <title>Draft Genome Sequence of Phanerochaete sordida strain YK-624.</title>
        <authorList>
            <person name="Mori T."/>
            <person name="Dohra H."/>
            <person name="Suzuki T."/>
            <person name="Kawagishi H."/>
            <person name="Hirai H."/>
        </authorList>
    </citation>
    <scope>NUCLEOTIDE SEQUENCE [LARGE SCALE GENOMIC DNA]</scope>
    <source>
        <strain evidence="1 2">YK-624</strain>
    </source>
</reference>
<protein>
    <submittedName>
        <fullName evidence="1">Uncharacterized protein</fullName>
    </submittedName>
</protein>
<evidence type="ECO:0000313" key="2">
    <source>
        <dbReference type="Proteomes" id="UP000703269"/>
    </source>
</evidence>
<comment type="caution">
    <text evidence="1">The sequence shown here is derived from an EMBL/GenBank/DDBJ whole genome shotgun (WGS) entry which is preliminary data.</text>
</comment>
<proteinExistence type="predicted"/>
<dbReference type="EMBL" id="BPQB01000016">
    <property type="protein sequence ID" value="GJE90279.1"/>
    <property type="molecule type" value="Genomic_DNA"/>
</dbReference>
<accession>A0A9P3LD67</accession>
<dbReference type="Proteomes" id="UP000703269">
    <property type="component" value="Unassembled WGS sequence"/>
</dbReference>
<sequence length="179" mass="19240">MLVRPTSSLTPTLANAIDAMRTAHPALKGLRPLSPPPARKRRSVLAELHRLDSPAILHCILHPVTRPGDDADSGPRPKPSATVRVSALCAFFTESPAVPAEAQERVLALDSPSGPHAVLEDAVFGRRCTDYSPASDQELDIEALRPTPSRTDGVRTSTNCVVIRHEYIAQLTQSSLATN</sequence>